<keyword evidence="2" id="KW-0285">Flavoprotein</keyword>
<evidence type="ECO:0000256" key="3">
    <source>
        <dbReference type="ARBA" id="ARBA00022827"/>
    </source>
</evidence>
<feature type="domain" description="FAD-binding" evidence="6">
    <location>
        <begin position="146"/>
        <end position="377"/>
    </location>
</feature>
<dbReference type="Gene3D" id="3.50.50.60">
    <property type="entry name" value="FAD/NAD(P)-binding domain"/>
    <property type="match status" value="1"/>
</dbReference>
<dbReference type="eggNOG" id="KOG2614">
    <property type="taxonomic scope" value="Eukaryota"/>
</dbReference>
<dbReference type="AlphaFoldDB" id="M1VVM1"/>
<comment type="caution">
    <text evidence="7">The sequence shown here is derived from an EMBL/GenBank/DDBJ whole genome shotgun (WGS) entry which is preliminary data.</text>
</comment>
<dbReference type="Pfam" id="PF01494">
    <property type="entry name" value="FAD_binding_3"/>
    <property type="match status" value="1"/>
</dbReference>
<evidence type="ECO:0000256" key="5">
    <source>
        <dbReference type="ARBA" id="ARBA00023033"/>
    </source>
</evidence>
<evidence type="ECO:0000256" key="4">
    <source>
        <dbReference type="ARBA" id="ARBA00023002"/>
    </source>
</evidence>
<evidence type="ECO:0000256" key="1">
    <source>
        <dbReference type="ARBA" id="ARBA00001974"/>
    </source>
</evidence>
<keyword evidence="5 7" id="KW-0503">Monooxygenase</keyword>
<dbReference type="PANTHER" id="PTHR47178">
    <property type="entry name" value="MONOOXYGENASE, FAD-BINDING"/>
    <property type="match status" value="1"/>
</dbReference>
<evidence type="ECO:0000313" key="7">
    <source>
        <dbReference type="EMBL" id="CCE29762.1"/>
    </source>
</evidence>
<evidence type="ECO:0000256" key="2">
    <source>
        <dbReference type="ARBA" id="ARBA00022630"/>
    </source>
</evidence>
<dbReference type="InterPro" id="IPR036188">
    <property type="entry name" value="FAD/NAD-bd_sf"/>
</dbReference>
<keyword evidence="3" id="KW-0274">FAD</keyword>
<dbReference type="InterPro" id="IPR002938">
    <property type="entry name" value="FAD-bd"/>
</dbReference>
<dbReference type="HOGENOM" id="CLU_009665_3_2_1"/>
<dbReference type="GO" id="GO:0004497">
    <property type="term" value="F:monooxygenase activity"/>
    <property type="evidence" value="ECO:0007669"/>
    <property type="project" value="UniProtKB-KW"/>
</dbReference>
<name>M1VVM1_CLAP2</name>
<accession>M1VVM1</accession>
<dbReference type="PANTHER" id="PTHR47178:SF1">
    <property type="entry name" value="FAD-BINDING DOMAIN-CONTAINING PROTEIN-RELATED"/>
    <property type="match status" value="1"/>
</dbReference>
<keyword evidence="8" id="KW-1185">Reference proteome</keyword>
<dbReference type="STRING" id="1111077.M1VVM1"/>
<dbReference type="EMBL" id="CAGA01000016">
    <property type="protein sequence ID" value="CCE29762.1"/>
    <property type="molecule type" value="Genomic_DNA"/>
</dbReference>
<reference evidence="7 8" key="1">
    <citation type="journal article" date="2013" name="PLoS Genet.">
        <title>Plant-symbiotic fungi as chemical engineers: Multi-genome analysis of the Clavicipitaceae reveals dynamics of alkaloid loci.</title>
        <authorList>
            <person name="Schardl C.L."/>
            <person name="Young C.A."/>
            <person name="Hesse U."/>
            <person name="Amyotte S.G."/>
            <person name="Andreeva K."/>
            <person name="Calie P.J."/>
            <person name="Fleetwood D.J."/>
            <person name="Haws D.C."/>
            <person name="Moore N."/>
            <person name="Oeser B."/>
            <person name="Panaccione D.G."/>
            <person name="Schweri K.K."/>
            <person name="Voisey C.R."/>
            <person name="Farman M.L."/>
            <person name="Jaromczyk J.W."/>
            <person name="Roe B.A."/>
            <person name="O'Sullivan D.M."/>
            <person name="Scott B."/>
            <person name="Tudzynski P."/>
            <person name="An Z."/>
            <person name="Arnaoudova E.G."/>
            <person name="Bullock C.T."/>
            <person name="Charlton N.D."/>
            <person name="Chen L."/>
            <person name="Cox M."/>
            <person name="Dinkins R.D."/>
            <person name="Florea S."/>
            <person name="Glenn A.E."/>
            <person name="Gordon A."/>
            <person name="Gueldener U."/>
            <person name="Harris D.R."/>
            <person name="Hollin W."/>
            <person name="Jaromczyk J."/>
            <person name="Johnson R.D."/>
            <person name="Khan A.K."/>
            <person name="Leistner E."/>
            <person name="Leuchtmann A."/>
            <person name="Li C."/>
            <person name="Liu J."/>
            <person name="Liu J."/>
            <person name="Liu M."/>
            <person name="Mace W."/>
            <person name="Machado C."/>
            <person name="Nagabhyru P."/>
            <person name="Pan J."/>
            <person name="Schmid J."/>
            <person name="Sugawara K."/>
            <person name="Steiner U."/>
            <person name="Takach J.E."/>
            <person name="Tanaka E."/>
            <person name="Webb J.S."/>
            <person name="Wilson E.V."/>
            <person name="Wiseman J.L."/>
            <person name="Yoshida R."/>
            <person name="Zeng Z."/>
        </authorList>
    </citation>
    <scope>NUCLEOTIDE SEQUENCE [LARGE SCALE GENOMIC DNA]</scope>
    <source>
        <strain evidence="7 8">20.1</strain>
    </source>
</reference>
<evidence type="ECO:0000259" key="6">
    <source>
        <dbReference type="Pfam" id="PF01494"/>
    </source>
</evidence>
<dbReference type="PhylomeDB" id="M1VVM1"/>
<organism evidence="7 8">
    <name type="scientific">Claviceps purpurea (strain 20.1)</name>
    <name type="common">Ergot fungus</name>
    <name type="synonym">Sphacelia segetum</name>
    <dbReference type="NCBI Taxonomy" id="1111077"/>
    <lineage>
        <taxon>Eukaryota</taxon>
        <taxon>Fungi</taxon>
        <taxon>Dikarya</taxon>
        <taxon>Ascomycota</taxon>
        <taxon>Pezizomycotina</taxon>
        <taxon>Sordariomycetes</taxon>
        <taxon>Hypocreomycetidae</taxon>
        <taxon>Hypocreales</taxon>
        <taxon>Clavicipitaceae</taxon>
        <taxon>Claviceps</taxon>
    </lineage>
</organism>
<proteinExistence type="predicted"/>
<dbReference type="OrthoDB" id="47494at2759"/>
<evidence type="ECO:0000313" key="8">
    <source>
        <dbReference type="Proteomes" id="UP000016801"/>
    </source>
</evidence>
<comment type="cofactor">
    <cofactor evidence="1">
        <name>FAD</name>
        <dbReference type="ChEBI" id="CHEBI:57692"/>
    </cofactor>
</comment>
<dbReference type="Proteomes" id="UP000016801">
    <property type="component" value="Unassembled WGS sequence"/>
</dbReference>
<dbReference type="GO" id="GO:0071949">
    <property type="term" value="F:FAD binding"/>
    <property type="evidence" value="ECO:0007669"/>
    <property type="project" value="InterPro"/>
</dbReference>
<keyword evidence="4" id="KW-0560">Oxidoreductase</keyword>
<gene>
    <name evidence="7" type="ORF">CPUR_03609</name>
</gene>
<dbReference type="SUPFAM" id="SSF51905">
    <property type="entry name" value="FAD/NAD(P)-binding domain"/>
    <property type="match status" value="1"/>
</dbReference>
<dbReference type="PRINTS" id="PR00420">
    <property type="entry name" value="RNGMNOXGNASE"/>
</dbReference>
<sequence length="417" mass="46417">MASEAKPILICGAGVVGLTLAHGLKKANIPFQIYERDEHIDARGHGWAITIHWALPFLVDLLDGDTVARLEDVQVDPEVGRNDNGNFLFLNLDTLETKFRIPPNKRRRLNREKLRKVLLQGVADRVQWGKRLRDVQVLSDREGVVEADGRLVRVNFSDGSSADGSLLVGADGSNSDTRKFLVPEAHDNHALPVRLVGVAVEMTPEQVKPLRDIDPLLFQGCHPVTGHFLWVSMMETPEVNGTKGTAEERYQVQIIVSWMFKGPQDEVPAVPAARIAEMKRRAGDFHPLLRRTVDSIPETAPILEIGIQDWPCLDWDNRQGRVTLVGDAAHAMTMFRGEAANHGILDAYKLVQQLKKIHARELSLPSGIDAYETEMRDRTGGDEGAVMLSRQACLDAHDFDGLNEHSAVLRRRAITTD</sequence>
<dbReference type="VEuPathDB" id="FungiDB:CPUR_03609"/>
<protein>
    <submittedName>
        <fullName evidence="7">Related to monooxygenase</fullName>
    </submittedName>
</protein>